<keyword evidence="3" id="KW-1185">Reference proteome</keyword>
<feature type="compositionally biased region" description="Basic and acidic residues" evidence="1">
    <location>
        <begin position="17"/>
        <end position="30"/>
    </location>
</feature>
<comment type="caution">
    <text evidence="2">The sequence shown here is derived from an EMBL/GenBank/DDBJ whole genome shotgun (WGS) entry which is preliminary data.</text>
</comment>
<reference evidence="2" key="2">
    <citation type="submission" date="2021-08" db="EMBL/GenBank/DDBJ databases">
        <authorList>
            <person name="Eriksson T."/>
        </authorList>
    </citation>
    <scope>NUCLEOTIDE SEQUENCE</scope>
    <source>
        <strain evidence="2">Stoneville</strain>
        <tissue evidence="2">Whole head</tissue>
    </source>
</reference>
<sequence length="566" mass="63805">MSSPADAPEPAPPDPQVVRREPPVEPRPPRPESYPRGPESRLEPRGFGKRNSDPAPAAAARPRTQVKPFTKESLERLERKTVQLVREYGFQPRRKLSVEDGSRLPAKFEPFPAKLYGRPLEEIDNFIYDERASNYRKNIDHGRDPKCTPIFGRHFHTTLATFHGPLPTQNNRNITVIRAPPRNANNKNKLRPLTPDTGTSFPLIGAPENWRLPLFVVPQSAEIYQFTTCKSITFDPIPGPANAPIHFRGPVSKRGALTHHPFFAGVAFNAKIRTNSAKQSDTEATLIDGVVVVSQSVAIKAPFFQIIGHSVEENNAHERRSPECALENRVAPRRMLLITIDRCMCESRKKIGDNHRPNWFAAGSIFSGNCDAPAPQLECKSSTGPVRIRSCASNLSGMGYGRLRARKSTARSGHFSLQFVREIFALRTVSYISGLKFDRLIMEESGEFFTETCVISNEAFRWRRRARFQDEAIWRRKEKKKERCWCLCGARPQRHSPSSNIQTAEPDKFQFFPDYTEWPNSIGGFDVPAFTSRVTGVRTQGLHNSATLRQQPTGILDWHSSPFSSG</sequence>
<proteinExistence type="predicted"/>
<dbReference type="Proteomes" id="UP000719412">
    <property type="component" value="Unassembled WGS sequence"/>
</dbReference>
<evidence type="ECO:0000256" key="1">
    <source>
        <dbReference type="SAM" id="MobiDB-lite"/>
    </source>
</evidence>
<protein>
    <submittedName>
        <fullName evidence="2">Uncharacterized protein</fullName>
    </submittedName>
</protein>
<evidence type="ECO:0000313" key="2">
    <source>
        <dbReference type="EMBL" id="KAH0812396.1"/>
    </source>
</evidence>
<accession>A0A8J6HDW0</accession>
<dbReference type="AlphaFoldDB" id="A0A8J6HDW0"/>
<name>A0A8J6HDW0_TENMO</name>
<feature type="compositionally biased region" description="Low complexity" evidence="1">
    <location>
        <begin position="54"/>
        <end position="63"/>
    </location>
</feature>
<reference evidence="2" key="1">
    <citation type="journal article" date="2020" name="J Insects Food Feed">
        <title>The yellow mealworm (Tenebrio molitor) genome: a resource for the emerging insects as food and feed industry.</title>
        <authorList>
            <person name="Eriksson T."/>
            <person name="Andere A."/>
            <person name="Kelstrup H."/>
            <person name="Emery V."/>
            <person name="Picard C."/>
        </authorList>
    </citation>
    <scope>NUCLEOTIDE SEQUENCE</scope>
    <source>
        <strain evidence="2">Stoneville</strain>
        <tissue evidence="2">Whole head</tissue>
    </source>
</reference>
<evidence type="ECO:0000313" key="3">
    <source>
        <dbReference type="Proteomes" id="UP000719412"/>
    </source>
</evidence>
<dbReference type="EMBL" id="JABDTM020026079">
    <property type="protein sequence ID" value="KAH0812396.1"/>
    <property type="molecule type" value="Genomic_DNA"/>
</dbReference>
<organism evidence="2 3">
    <name type="scientific">Tenebrio molitor</name>
    <name type="common">Yellow mealworm beetle</name>
    <dbReference type="NCBI Taxonomy" id="7067"/>
    <lineage>
        <taxon>Eukaryota</taxon>
        <taxon>Metazoa</taxon>
        <taxon>Ecdysozoa</taxon>
        <taxon>Arthropoda</taxon>
        <taxon>Hexapoda</taxon>
        <taxon>Insecta</taxon>
        <taxon>Pterygota</taxon>
        <taxon>Neoptera</taxon>
        <taxon>Endopterygota</taxon>
        <taxon>Coleoptera</taxon>
        <taxon>Polyphaga</taxon>
        <taxon>Cucujiformia</taxon>
        <taxon>Tenebrionidae</taxon>
        <taxon>Tenebrio</taxon>
    </lineage>
</organism>
<feature type="compositionally biased region" description="Basic and acidic residues" evidence="1">
    <location>
        <begin position="38"/>
        <end position="52"/>
    </location>
</feature>
<gene>
    <name evidence="2" type="ORF">GEV33_010391</name>
</gene>
<feature type="region of interest" description="Disordered" evidence="1">
    <location>
        <begin position="1"/>
        <end position="65"/>
    </location>
</feature>